<protein>
    <submittedName>
        <fullName evidence="1">Uncharacterized protein</fullName>
    </submittedName>
</protein>
<gene>
    <name evidence="1" type="ORF">F503_00586</name>
</gene>
<dbReference type="HOGENOM" id="CLU_048616_0_0_1"/>
<dbReference type="eggNOG" id="ENOG502RKHZ">
    <property type="taxonomic scope" value="Eukaryota"/>
</dbReference>
<proteinExistence type="predicted"/>
<accession>S3C2V9</accession>
<reference evidence="1 2" key="1">
    <citation type="journal article" date="2013" name="BMC Genomics">
        <title>The genome and transcriptome of the pine saprophyte Ophiostoma piceae, and a comparison with the bark beetle-associated pine pathogen Grosmannia clavigera.</title>
        <authorList>
            <person name="Haridas S."/>
            <person name="Wang Y."/>
            <person name="Lim L."/>
            <person name="Massoumi Alamouti S."/>
            <person name="Jackman S."/>
            <person name="Docking R."/>
            <person name="Robertson G."/>
            <person name="Birol I."/>
            <person name="Bohlmann J."/>
            <person name="Breuil C."/>
        </authorList>
    </citation>
    <scope>NUCLEOTIDE SEQUENCE [LARGE SCALE GENOMIC DNA]</scope>
    <source>
        <strain evidence="1 2">UAMH 11346</strain>
    </source>
</reference>
<dbReference type="VEuPathDB" id="FungiDB:F503_00586"/>
<dbReference type="Proteomes" id="UP000016923">
    <property type="component" value="Unassembled WGS sequence"/>
</dbReference>
<dbReference type="OMA" id="MTRINEW"/>
<dbReference type="STRING" id="1262450.S3C2V9"/>
<sequence length="371" mass="41160">MDPQGTITLRDALVRHKPFIPCTARDTKNTKHGAWPTPSIRVWSEFSLQTLNDSYGHVLDAVLPQHLVDALISPAMLNGITVQNDDGPQRLIGWDDATVVPLVKWAKQYLGLHAGHALYHQFTHADGTVIARLPHAPRKLNIDHAIHLRNVEHDALVVGLGRTSRKWKSVSAMRASASRTMEALWPLRQLANLCRLAETRYGYIQTDEELVACCFSATYGDQGTGEKEWTDWTVAIMPVPWNTELSSGGGPHVLTTELALWWLCMLALSDGHRELVANELVVPIDAWETMHSGDERGWIRRHRYSLFEKLANVPPPPPSNAYTAPGTVNAAAFTGDAGFDEEEWFSLLDPATVGFVNGKDLDLSVLDNTNV</sequence>
<dbReference type="EMBL" id="KE148150">
    <property type="protein sequence ID" value="EPE07864.1"/>
    <property type="molecule type" value="Genomic_DNA"/>
</dbReference>
<evidence type="ECO:0000313" key="1">
    <source>
        <dbReference type="EMBL" id="EPE07864.1"/>
    </source>
</evidence>
<keyword evidence="2" id="KW-1185">Reference proteome</keyword>
<dbReference type="OrthoDB" id="4367324at2759"/>
<evidence type="ECO:0000313" key="2">
    <source>
        <dbReference type="Proteomes" id="UP000016923"/>
    </source>
</evidence>
<name>S3C2V9_OPHP1</name>
<dbReference type="AlphaFoldDB" id="S3C2V9"/>
<organism evidence="1 2">
    <name type="scientific">Ophiostoma piceae (strain UAMH 11346)</name>
    <name type="common">Sap stain fungus</name>
    <dbReference type="NCBI Taxonomy" id="1262450"/>
    <lineage>
        <taxon>Eukaryota</taxon>
        <taxon>Fungi</taxon>
        <taxon>Dikarya</taxon>
        <taxon>Ascomycota</taxon>
        <taxon>Pezizomycotina</taxon>
        <taxon>Sordariomycetes</taxon>
        <taxon>Sordariomycetidae</taxon>
        <taxon>Ophiostomatales</taxon>
        <taxon>Ophiostomataceae</taxon>
        <taxon>Ophiostoma</taxon>
    </lineage>
</organism>